<name>A0AAD7APU9_9AGAR</name>
<accession>A0AAD7APU9</accession>
<feature type="region of interest" description="Disordered" evidence="1">
    <location>
        <begin position="16"/>
        <end position="99"/>
    </location>
</feature>
<proteinExistence type="predicted"/>
<dbReference type="EMBL" id="JARIHO010000003">
    <property type="protein sequence ID" value="KAJ7364428.1"/>
    <property type="molecule type" value="Genomic_DNA"/>
</dbReference>
<reference evidence="2" key="1">
    <citation type="submission" date="2023-03" db="EMBL/GenBank/DDBJ databases">
        <title>Massive genome expansion in bonnet fungi (Mycena s.s.) driven by repeated elements and novel gene families across ecological guilds.</title>
        <authorList>
            <consortium name="Lawrence Berkeley National Laboratory"/>
            <person name="Harder C.B."/>
            <person name="Miyauchi S."/>
            <person name="Viragh M."/>
            <person name="Kuo A."/>
            <person name="Thoen E."/>
            <person name="Andreopoulos B."/>
            <person name="Lu D."/>
            <person name="Skrede I."/>
            <person name="Drula E."/>
            <person name="Henrissat B."/>
            <person name="Morin E."/>
            <person name="Kohler A."/>
            <person name="Barry K."/>
            <person name="LaButti K."/>
            <person name="Morin E."/>
            <person name="Salamov A."/>
            <person name="Lipzen A."/>
            <person name="Mereny Z."/>
            <person name="Hegedus B."/>
            <person name="Baldrian P."/>
            <person name="Stursova M."/>
            <person name="Weitz H."/>
            <person name="Taylor A."/>
            <person name="Grigoriev I.V."/>
            <person name="Nagy L.G."/>
            <person name="Martin F."/>
            <person name="Kauserud H."/>
        </authorList>
    </citation>
    <scope>NUCLEOTIDE SEQUENCE</scope>
    <source>
        <strain evidence="2">CBHHK002</strain>
    </source>
</reference>
<feature type="compositionally biased region" description="Low complexity" evidence="1">
    <location>
        <begin position="73"/>
        <end position="83"/>
    </location>
</feature>
<evidence type="ECO:0000313" key="2">
    <source>
        <dbReference type="EMBL" id="KAJ7364428.1"/>
    </source>
</evidence>
<gene>
    <name evidence="2" type="ORF">DFH08DRAFT_798770</name>
</gene>
<evidence type="ECO:0000313" key="3">
    <source>
        <dbReference type="Proteomes" id="UP001218218"/>
    </source>
</evidence>
<keyword evidence="3" id="KW-1185">Reference proteome</keyword>
<organism evidence="2 3">
    <name type="scientific">Mycena albidolilacea</name>
    <dbReference type="NCBI Taxonomy" id="1033008"/>
    <lineage>
        <taxon>Eukaryota</taxon>
        <taxon>Fungi</taxon>
        <taxon>Dikarya</taxon>
        <taxon>Basidiomycota</taxon>
        <taxon>Agaricomycotina</taxon>
        <taxon>Agaricomycetes</taxon>
        <taxon>Agaricomycetidae</taxon>
        <taxon>Agaricales</taxon>
        <taxon>Marasmiineae</taxon>
        <taxon>Mycenaceae</taxon>
        <taxon>Mycena</taxon>
    </lineage>
</organism>
<feature type="compositionally biased region" description="Polar residues" evidence="1">
    <location>
        <begin position="49"/>
        <end position="59"/>
    </location>
</feature>
<comment type="caution">
    <text evidence="2">The sequence shown here is derived from an EMBL/GenBank/DDBJ whole genome shotgun (WGS) entry which is preliminary data.</text>
</comment>
<dbReference type="Proteomes" id="UP001218218">
    <property type="component" value="Unassembled WGS sequence"/>
</dbReference>
<protein>
    <submittedName>
        <fullName evidence="2">Uncharacterized protein</fullName>
    </submittedName>
</protein>
<sequence>MPPPLNRVLFAQDLMEDEPIRPVYHNDDQKAARDLLRTPPGSPLDKISACSNAGINNFSAKIEPPPHNLSIQSSPDSPGSDSDGSSDDAESVPTLPTRWPVFPKIPDGLAVERHRIRDLNIDQALEEVTCAFNAAKLVYMQQVRFSLGGRHQFSAEWEDSPKAVQAVWGPGTTASSDDGLPDWAALCIPNGLTYRFEIRVVSLDYAVGRIARLARSSWNALEANDLLKWAEHINPLARRLEHPFRPPISGPIIGRYSTVQELDEASD</sequence>
<feature type="compositionally biased region" description="Basic and acidic residues" evidence="1">
    <location>
        <begin position="18"/>
        <end position="36"/>
    </location>
</feature>
<dbReference type="AlphaFoldDB" id="A0AAD7APU9"/>
<evidence type="ECO:0000256" key="1">
    <source>
        <dbReference type="SAM" id="MobiDB-lite"/>
    </source>
</evidence>